<dbReference type="GO" id="GO:0030162">
    <property type="term" value="P:regulation of proteolysis"/>
    <property type="evidence" value="ECO:0007669"/>
    <property type="project" value="UniProtKB-ARBA"/>
</dbReference>
<evidence type="ECO:0000256" key="4">
    <source>
        <dbReference type="ARBA" id="ARBA00022574"/>
    </source>
</evidence>
<feature type="compositionally biased region" description="Basic and acidic residues" evidence="10">
    <location>
        <begin position="650"/>
        <end position="662"/>
    </location>
</feature>
<feature type="compositionally biased region" description="Basic residues" evidence="10">
    <location>
        <begin position="462"/>
        <end position="483"/>
    </location>
</feature>
<reference evidence="12" key="2">
    <citation type="submission" date="2020-05" db="UniProtKB">
        <authorList>
            <consortium name="EnsemblMetazoa"/>
        </authorList>
    </citation>
    <scope>IDENTIFICATION</scope>
    <source>
        <strain evidence="12">A-37</strain>
    </source>
</reference>
<feature type="compositionally biased region" description="Low complexity" evidence="10">
    <location>
        <begin position="855"/>
        <end position="866"/>
    </location>
</feature>
<evidence type="ECO:0000256" key="3">
    <source>
        <dbReference type="ARBA" id="ARBA00022553"/>
    </source>
</evidence>
<dbReference type="Pfam" id="PF12937">
    <property type="entry name" value="F-box-like"/>
    <property type="match status" value="1"/>
</dbReference>
<feature type="compositionally biased region" description="Polar residues" evidence="10">
    <location>
        <begin position="448"/>
        <end position="461"/>
    </location>
</feature>
<keyword evidence="13" id="KW-1185">Reference proteome</keyword>
<dbReference type="Proteomes" id="UP000075883">
    <property type="component" value="Unassembled WGS sequence"/>
</dbReference>
<sequence>MAEQCTVSIEDSKQQQEEPASSHNASHPASPLSSIKSATCVVASAATSATTNVDDEQQRTVDNGNNDGTSTPRTTCDHRSTTPNSGVTPLSLAGDANDGVKKPYWLYSSTEEDRIQHQQQQHHLLRMDSHGSDDIDGSLRHEPDRQQLDCSILLETPALERVEISDVAVRLQSNESISDGRIAAGKLATISDKLAAVKPKRLSDEFFSADDDNDDDDDDDDDEEREEETKSNGRTVPDCNTMVDSEAQASLSEIKNLSITCCGKRKEFDEDDVREEGVGERVLRNDVQSGLHPSGSKDAELLPVHRIVANPIEPKILAIQATENADGTPPEHQQQQRHAAADDDDEELLMDDVQSMDAIERRDFEQEGGFLIRNRSLISGDRLNLEFLNNTNTRPPSIERTQPEQQSLSKNVSADAQALCASSNPAVEVVPTSSSCSTAAACTTLDTRTSAQHTTTPTSSRYQHKHDPHHHHHHHHHNQHHQHPRDGKTGGKTLVSSTGSDSFSSSYNRETENNSTTKFAVNKLTRNLSASLANCNDNKHEQQDAVTGTGTGTGSSTTSPISSSFATSSSSASSSCSSSNYSLYSTSATGPGDECVPNLPADATTRKESKPELADAFLNANSNDSVSSDRSLFGVHATEEETTITVSDGQTREDTHTHHDDPCSSTSSTASYSSSSSPSPSQTTTTQHNDDVPMIICSSSVLPPTASHSAASSVSSAHEETTSATSKPLCDGDYDEDDHEAKASATKITAVEHTSTAAPSSCSGRSTKEDSLVSNGKLSFSCAFPKDVGRTSTADGGSKQMLPTTSGNGNVQQEEQDSISKARVSGPGQQSQQQAQHHHRRQFHHHHRAAGAGEGTIAASAASSSSRVVTANGSAQTGDAVATSRESNPVQDIVVAPSFHQQRDASTNTSNSPECSEPDIDEEDWADCEEGTDEEVCTCRDYTDEDGFASSEDELPSRDVDLSSYTHLDTISDDLLHDAQTPRLHRKRKLTENRTILYGDSNSPSAESLNYSSRKRLALDGSTVTTSSSATTTANGGGSPGSATAATTPNNPAASAGVTPLSNGVVCTTPRSSLRSPMNIITTPTSSTLGERKTPRTIIPTKDNPPPELSEWLMQFQRWTHVERLLAVDRLIEHCEPTQVRHMMKVIEPQFQRDFISLLPKELALQVLSYLEPKDLLRAAQTCRSWRFLADDNLLWKEKCKESGIGIEPSTDRPKRGRTGNMPPISSPWKAAYMRQHIIEMNWRSRPIRTAKVLKGHDDHVITCLQFCGNRIVSGSDDNTLKVWSAITGKCLRTLTGHTGGVWSSQMSGNIIISGSTDRTLRVWKADTGQCMHILHGHTSTVRCMHLHGNKVVSGSRDATLRVWDVNLGTCLHMLVGHLAAVRCVQYDGKLIVSGAYDYMVKVWNPERQECLHTLQGHTNRVYSLQFDGIHVVSGSLDTSIRVWDAETGSCKHALMGHQSLTSGMELRQNILVSGNADSTVKVWDIITGQCLQTLSGPNKHQSAVTCLQFNSRFVITSSDDGTVKLWDVKTGEFIRNLVALESGGSGGVVWRIRANDTKLICAVGSRNGTEETKLMVLDFDVEGACLKCS</sequence>
<name>A0A182MFH7_9DIPT</name>
<feature type="region of interest" description="Disordered" evidence="10">
    <location>
        <begin position="536"/>
        <end position="610"/>
    </location>
</feature>
<dbReference type="PANTHER" id="PTHR19849:SF1">
    <property type="entry name" value="F-BOX_WD REPEAT-CONTAINING PROTEIN 7"/>
    <property type="match status" value="1"/>
</dbReference>
<feature type="region of interest" description="Disordered" evidence="10">
    <location>
        <begin position="388"/>
        <end position="411"/>
    </location>
</feature>
<dbReference type="InterPro" id="IPR036047">
    <property type="entry name" value="F-box-like_dom_sf"/>
</dbReference>
<dbReference type="CDD" id="cd00200">
    <property type="entry name" value="WD40"/>
    <property type="match status" value="1"/>
</dbReference>
<dbReference type="InterPro" id="IPR020472">
    <property type="entry name" value="WD40_PAC1"/>
</dbReference>
<feature type="compositionally biased region" description="Polar residues" evidence="10">
    <location>
        <begin position="752"/>
        <end position="765"/>
    </location>
</feature>
<dbReference type="Gene3D" id="2.130.10.10">
    <property type="entry name" value="YVTN repeat-like/Quinoprotein amine dehydrogenase"/>
    <property type="match status" value="1"/>
</dbReference>
<feature type="compositionally biased region" description="Acidic residues" evidence="10">
    <location>
        <begin position="916"/>
        <end position="929"/>
    </location>
</feature>
<dbReference type="Gene3D" id="1.20.1280.50">
    <property type="match status" value="1"/>
</dbReference>
<dbReference type="PRINTS" id="PR00320">
    <property type="entry name" value="GPROTEINBRPT"/>
</dbReference>
<feature type="region of interest" description="Disordered" evidence="10">
    <location>
        <begin position="1206"/>
        <end position="1226"/>
    </location>
</feature>
<dbReference type="FunFam" id="2.130.10.10:FF:000032">
    <property type="entry name" value="F-box/WD repeat-containing protein 7 isoform X1"/>
    <property type="match status" value="1"/>
</dbReference>
<dbReference type="InterPro" id="IPR001680">
    <property type="entry name" value="WD40_rpt"/>
</dbReference>
<organism evidence="12 13">
    <name type="scientific">Anopheles culicifacies</name>
    <dbReference type="NCBI Taxonomy" id="139723"/>
    <lineage>
        <taxon>Eukaryota</taxon>
        <taxon>Metazoa</taxon>
        <taxon>Ecdysozoa</taxon>
        <taxon>Arthropoda</taxon>
        <taxon>Hexapoda</taxon>
        <taxon>Insecta</taxon>
        <taxon>Pterygota</taxon>
        <taxon>Neoptera</taxon>
        <taxon>Endopterygota</taxon>
        <taxon>Diptera</taxon>
        <taxon>Nematocera</taxon>
        <taxon>Culicoidea</taxon>
        <taxon>Culicidae</taxon>
        <taxon>Anophelinae</taxon>
        <taxon>Anopheles</taxon>
        <taxon>culicifacies species complex</taxon>
    </lineage>
</organism>
<feature type="repeat" description="WD" evidence="9">
    <location>
        <begin position="1498"/>
        <end position="1537"/>
    </location>
</feature>
<dbReference type="SUPFAM" id="SSF81383">
    <property type="entry name" value="F-box domain"/>
    <property type="match status" value="1"/>
</dbReference>
<feature type="compositionally biased region" description="Low complexity" evidence="10">
    <location>
        <begin position="496"/>
        <end position="506"/>
    </location>
</feature>
<dbReference type="STRING" id="139723.A0A182MFH7"/>
<keyword evidence="5" id="KW-0677">Repeat</keyword>
<feature type="compositionally biased region" description="Low complexity" evidence="10">
    <location>
        <begin position="1041"/>
        <end position="1057"/>
    </location>
</feature>
<keyword evidence="3" id="KW-0597">Phosphoprotein</keyword>
<feature type="compositionally biased region" description="Polar residues" evidence="10">
    <location>
        <begin position="904"/>
        <end position="914"/>
    </location>
</feature>
<feature type="compositionally biased region" description="Acidic residues" evidence="10">
    <location>
        <begin position="207"/>
        <end position="226"/>
    </location>
</feature>
<dbReference type="InterPro" id="IPR001810">
    <property type="entry name" value="F-box_dom"/>
</dbReference>
<feature type="region of interest" description="Disordered" evidence="10">
    <location>
        <begin position="325"/>
        <end position="346"/>
    </location>
</feature>
<dbReference type="GO" id="GO:0048731">
    <property type="term" value="P:system development"/>
    <property type="evidence" value="ECO:0007669"/>
    <property type="project" value="UniProtKB-ARBA"/>
</dbReference>
<dbReference type="Pfam" id="PF00400">
    <property type="entry name" value="WD40"/>
    <property type="match status" value="7"/>
</dbReference>
<evidence type="ECO:0000256" key="6">
    <source>
        <dbReference type="ARBA" id="ARBA00022786"/>
    </source>
</evidence>
<proteinExistence type="predicted"/>
<feature type="repeat" description="WD" evidence="9">
    <location>
        <begin position="1415"/>
        <end position="1454"/>
    </location>
</feature>
<dbReference type="GO" id="GO:0043161">
    <property type="term" value="P:proteasome-mediated ubiquitin-dependent protein catabolic process"/>
    <property type="evidence" value="ECO:0007669"/>
    <property type="project" value="TreeGrafter"/>
</dbReference>
<dbReference type="GO" id="GO:2000026">
    <property type="term" value="P:regulation of multicellular organismal development"/>
    <property type="evidence" value="ECO:0007669"/>
    <property type="project" value="UniProtKB-ARBA"/>
</dbReference>
<feature type="compositionally biased region" description="Polar residues" evidence="10">
    <location>
        <begin position="1060"/>
        <end position="1089"/>
    </location>
</feature>
<feature type="compositionally biased region" description="Low complexity" evidence="10">
    <location>
        <begin position="554"/>
        <end position="589"/>
    </location>
</feature>
<dbReference type="PANTHER" id="PTHR19849">
    <property type="entry name" value="PHOSPHOLIPASE A-2-ACTIVATING PROTEIN"/>
    <property type="match status" value="1"/>
</dbReference>
<feature type="compositionally biased region" description="Low complexity" evidence="10">
    <location>
        <begin position="19"/>
        <end position="52"/>
    </location>
</feature>
<feature type="repeat" description="WD" evidence="9">
    <location>
        <begin position="1375"/>
        <end position="1414"/>
    </location>
</feature>
<evidence type="ECO:0000256" key="9">
    <source>
        <dbReference type="PROSITE-ProRule" id="PRU00221"/>
    </source>
</evidence>
<dbReference type="GO" id="GO:0051241">
    <property type="term" value="P:negative regulation of multicellular organismal process"/>
    <property type="evidence" value="ECO:0007669"/>
    <property type="project" value="UniProtKB-ARBA"/>
</dbReference>
<feature type="repeat" description="WD" evidence="9">
    <location>
        <begin position="1335"/>
        <end position="1374"/>
    </location>
</feature>
<feature type="compositionally biased region" description="Polar residues" evidence="10">
    <location>
        <begin position="867"/>
        <end position="877"/>
    </location>
</feature>
<feature type="compositionally biased region" description="Low complexity" evidence="10">
    <location>
        <begin position="1022"/>
        <end position="1034"/>
    </location>
</feature>
<evidence type="ECO:0000313" key="12">
    <source>
        <dbReference type="EnsemblMetazoa" id="ACUA017024-PA"/>
    </source>
</evidence>
<keyword evidence="7" id="KW-0539">Nucleus</keyword>
<dbReference type="GO" id="GO:0010721">
    <property type="term" value="P:negative regulation of cell development"/>
    <property type="evidence" value="ECO:0007669"/>
    <property type="project" value="UniProtKB-ARBA"/>
</dbReference>
<reference evidence="13" key="1">
    <citation type="submission" date="2013-09" db="EMBL/GenBank/DDBJ databases">
        <title>The Genome Sequence of Anopheles culicifacies species A.</title>
        <authorList>
            <consortium name="The Broad Institute Genomics Platform"/>
            <person name="Neafsey D.E."/>
            <person name="Besansky N."/>
            <person name="Howell P."/>
            <person name="Walton C."/>
            <person name="Young S.K."/>
            <person name="Zeng Q."/>
            <person name="Gargeya S."/>
            <person name="Fitzgerald M."/>
            <person name="Haas B."/>
            <person name="Abouelleil A."/>
            <person name="Allen A.W."/>
            <person name="Alvarado L."/>
            <person name="Arachchi H.M."/>
            <person name="Berlin A.M."/>
            <person name="Chapman S.B."/>
            <person name="Gainer-Dewar J."/>
            <person name="Goldberg J."/>
            <person name="Griggs A."/>
            <person name="Gujja S."/>
            <person name="Hansen M."/>
            <person name="Howarth C."/>
            <person name="Imamovic A."/>
            <person name="Ireland A."/>
            <person name="Larimer J."/>
            <person name="McCowan C."/>
            <person name="Murphy C."/>
            <person name="Pearson M."/>
            <person name="Poon T.W."/>
            <person name="Priest M."/>
            <person name="Roberts A."/>
            <person name="Saif S."/>
            <person name="Shea T."/>
            <person name="Sisk P."/>
            <person name="Sykes S."/>
            <person name="Wortman J."/>
            <person name="Nusbaum C."/>
            <person name="Birren B."/>
        </authorList>
    </citation>
    <scope>NUCLEOTIDE SEQUENCE [LARGE SCALE GENOMIC DNA]</scope>
    <source>
        <strain evidence="13">A-37</strain>
    </source>
</reference>
<evidence type="ECO:0000256" key="1">
    <source>
        <dbReference type="ARBA" id="ARBA00004123"/>
    </source>
</evidence>
<feature type="region of interest" description="Disordered" evidence="10">
    <location>
        <begin position="1022"/>
        <end position="1106"/>
    </location>
</feature>
<feature type="region of interest" description="Disordered" evidence="10">
    <location>
        <begin position="205"/>
        <end position="238"/>
    </location>
</feature>
<feature type="compositionally biased region" description="Polar residues" evidence="10">
    <location>
        <begin position="60"/>
        <end position="74"/>
    </location>
</feature>
<feature type="domain" description="F-box" evidence="11">
    <location>
        <begin position="1153"/>
        <end position="1199"/>
    </location>
</feature>
<dbReference type="EnsemblMetazoa" id="ACUA017024-RA">
    <property type="protein sequence ID" value="ACUA017024-PA"/>
    <property type="gene ID" value="ACUA017024"/>
</dbReference>
<evidence type="ECO:0000256" key="2">
    <source>
        <dbReference type="ARBA" id="ARBA00004906"/>
    </source>
</evidence>
<dbReference type="VEuPathDB" id="VectorBase:ACUA017024"/>
<feature type="repeat" description="WD" evidence="9">
    <location>
        <begin position="1269"/>
        <end position="1294"/>
    </location>
</feature>
<feature type="region of interest" description="Disordered" evidence="10">
    <location>
        <begin position="636"/>
        <end position="689"/>
    </location>
</feature>
<dbReference type="SMART" id="SM00256">
    <property type="entry name" value="FBOX"/>
    <property type="match status" value="1"/>
</dbReference>
<dbReference type="GO" id="GO:0005737">
    <property type="term" value="C:cytoplasm"/>
    <property type="evidence" value="ECO:0007669"/>
    <property type="project" value="TreeGrafter"/>
</dbReference>
<dbReference type="CDD" id="cd22133">
    <property type="entry name" value="F-box_FBXW7"/>
    <property type="match status" value="1"/>
</dbReference>
<dbReference type="GO" id="GO:0005634">
    <property type="term" value="C:nucleus"/>
    <property type="evidence" value="ECO:0007669"/>
    <property type="project" value="UniProtKB-SubCell"/>
</dbReference>
<dbReference type="PROSITE" id="PS50294">
    <property type="entry name" value="WD_REPEATS_REGION"/>
    <property type="match status" value="6"/>
</dbReference>
<dbReference type="PROSITE" id="PS00678">
    <property type="entry name" value="WD_REPEATS_1"/>
    <property type="match status" value="4"/>
</dbReference>
<keyword evidence="6" id="KW-0833">Ubl conjugation pathway</keyword>
<dbReference type="FunFam" id="1.20.1280.50:FF:000004">
    <property type="entry name" value="F-box/WD repeat-containing protein 7 isoform X1"/>
    <property type="match status" value="1"/>
</dbReference>
<feature type="region of interest" description="Disordered" evidence="10">
    <location>
        <begin position="701"/>
        <end position="770"/>
    </location>
</feature>
<dbReference type="SMART" id="SM00320">
    <property type="entry name" value="WD40"/>
    <property type="match status" value="8"/>
</dbReference>
<comment type="pathway">
    <text evidence="2">Protein modification; protein ubiquitination.</text>
</comment>
<evidence type="ECO:0000256" key="7">
    <source>
        <dbReference type="ARBA" id="ARBA00023242"/>
    </source>
</evidence>
<feature type="region of interest" description="Disordered" evidence="10">
    <location>
        <begin position="448"/>
        <end position="514"/>
    </location>
</feature>
<dbReference type="InterPro" id="IPR015943">
    <property type="entry name" value="WD40/YVTN_repeat-like_dom_sf"/>
</dbReference>
<protein>
    <recommendedName>
        <fullName evidence="8">F-box/WD repeat-containing protein 7</fullName>
    </recommendedName>
</protein>
<evidence type="ECO:0000313" key="13">
    <source>
        <dbReference type="Proteomes" id="UP000075883"/>
    </source>
</evidence>
<evidence type="ECO:0000256" key="10">
    <source>
        <dbReference type="SAM" id="MobiDB-lite"/>
    </source>
</evidence>
<feature type="compositionally biased region" description="Low complexity" evidence="10">
    <location>
        <begin position="664"/>
        <end position="687"/>
    </location>
</feature>
<feature type="compositionally biased region" description="Basic residues" evidence="10">
    <location>
        <begin position="836"/>
        <end position="849"/>
    </location>
</feature>
<keyword evidence="4 9" id="KW-0853">WD repeat</keyword>
<dbReference type="InterPro" id="IPR019775">
    <property type="entry name" value="WD40_repeat_CS"/>
</dbReference>
<evidence type="ECO:0000256" key="5">
    <source>
        <dbReference type="ARBA" id="ARBA00022737"/>
    </source>
</evidence>
<feature type="region of interest" description="Disordered" evidence="10">
    <location>
        <begin position="784"/>
        <end position="929"/>
    </location>
</feature>
<dbReference type="PROSITE" id="PS50082">
    <property type="entry name" value="WD_REPEATS_2"/>
    <property type="match status" value="7"/>
</dbReference>
<dbReference type="PROSITE" id="PS50181">
    <property type="entry name" value="FBOX"/>
    <property type="match status" value="1"/>
</dbReference>
<dbReference type="GO" id="GO:0043130">
    <property type="term" value="F:ubiquitin binding"/>
    <property type="evidence" value="ECO:0007669"/>
    <property type="project" value="TreeGrafter"/>
</dbReference>
<comment type="subcellular location">
    <subcellularLocation>
        <location evidence="1">Nucleus</location>
    </subcellularLocation>
</comment>
<feature type="compositionally biased region" description="Low complexity" evidence="10">
    <location>
        <begin position="705"/>
        <end position="726"/>
    </location>
</feature>
<feature type="compositionally biased region" description="Polar residues" evidence="10">
    <location>
        <begin position="325"/>
        <end position="337"/>
    </location>
</feature>
<dbReference type="EMBL" id="AXCM01001258">
    <property type="status" value="NOT_ANNOTATED_CDS"/>
    <property type="molecule type" value="Genomic_DNA"/>
</dbReference>
<dbReference type="SUPFAM" id="SSF50978">
    <property type="entry name" value="WD40 repeat-like"/>
    <property type="match status" value="1"/>
</dbReference>
<feature type="region of interest" description="Disordered" evidence="10">
    <location>
        <begin position="1"/>
        <end position="95"/>
    </location>
</feature>
<dbReference type="GO" id="GO:0010992">
    <property type="term" value="P:ubiquitin recycling"/>
    <property type="evidence" value="ECO:0007669"/>
    <property type="project" value="TreeGrafter"/>
</dbReference>
<evidence type="ECO:0000259" key="11">
    <source>
        <dbReference type="PROSITE" id="PS50181"/>
    </source>
</evidence>
<feature type="repeat" description="WD" evidence="9">
    <location>
        <begin position="1455"/>
        <end position="1494"/>
    </location>
</feature>
<feature type="repeat" description="WD" evidence="9">
    <location>
        <begin position="1295"/>
        <end position="1334"/>
    </location>
</feature>
<dbReference type="InterPro" id="IPR036322">
    <property type="entry name" value="WD40_repeat_dom_sf"/>
</dbReference>
<evidence type="ECO:0000256" key="8">
    <source>
        <dbReference type="ARBA" id="ARBA00039915"/>
    </source>
</evidence>
<accession>A0A182MFH7</accession>
<feature type="compositionally biased region" description="Polar residues" evidence="10">
    <location>
        <begin position="790"/>
        <end position="813"/>
    </location>
</feature>